<comment type="caution">
    <text evidence="1">The sequence shown here is derived from an EMBL/GenBank/DDBJ whole genome shotgun (WGS) entry which is preliminary data.</text>
</comment>
<dbReference type="EMBL" id="VEPZ02000031">
    <property type="protein sequence ID" value="KAE8735799.1"/>
    <property type="molecule type" value="Genomic_DNA"/>
</dbReference>
<sequence length="109" mass="12282">MLRNFLRKTNIFCGRGGEFLSRRRGLSSSTSAQPARRFAAVWGNGDFGRLGVGSLDSQWWPKPIKLLFLQSPNPQVHCLRWRPYSLLNRIRGVYATGLNDFGQLGSADL</sequence>
<reference evidence="1" key="1">
    <citation type="submission" date="2019-09" db="EMBL/GenBank/DDBJ databases">
        <title>Draft genome information of white flower Hibiscus syriacus.</title>
        <authorList>
            <person name="Kim Y.-M."/>
        </authorList>
    </citation>
    <scope>NUCLEOTIDE SEQUENCE [LARGE SCALE GENOMIC DNA]</scope>
    <source>
        <strain evidence="1">YM2019G1</strain>
    </source>
</reference>
<dbReference type="AlphaFoldDB" id="A0A6A3D9E1"/>
<dbReference type="InterPro" id="IPR009091">
    <property type="entry name" value="RCC1/BLIP-II"/>
</dbReference>
<dbReference type="SUPFAM" id="SSF50985">
    <property type="entry name" value="RCC1/BLIP-II"/>
    <property type="match status" value="1"/>
</dbReference>
<protein>
    <submittedName>
        <fullName evidence="1">Uncharacterized protein</fullName>
    </submittedName>
</protein>
<keyword evidence="2" id="KW-1185">Reference proteome</keyword>
<evidence type="ECO:0000313" key="1">
    <source>
        <dbReference type="EMBL" id="KAE8735799.1"/>
    </source>
</evidence>
<accession>A0A6A3D9E1</accession>
<gene>
    <name evidence="1" type="ORF">F3Y22_tig00000329pilonHSYRG00022</name>
</gene>
<dbReference type="Gene3D" id="2.130.10.30">
    <property type="entry name" value="Regulator of chromosome condensation 1/beta-lactamase-inhibitor protein II"/>
    <property type="match status" value="1"/>
</dbReference>
<name>A0A6A3D9E1_HIBSY</name>
<proteinExistence type="predicted"/>
<evidence type="ECO:0000313" key="2">
    <source>
        <dbReference type="Proteomes" id="UP000436088"/>
    </source>
</evidence>
<organism evidence="1 2">
    <name type="scientific">Hibiscus syriacus</name>
    <name type="common">Rose of Sharon</name>
    <dbReference type="NCBI Taxonomy" id="106335"/>
    <lineage>
        <taxon>Eukaryota</taxon>
        <taxon>Viridiplantae</taxon>
        <taxon>Streptophyta</taxon>
        <taxon>Embryophyta</taxon>
        <taxon>Tracheophyta</taxon>
        <taxon>Spermatophyta</taxon>
        <taxon>Magnoliopsida</taxon>
        <taxon>eudicotyledons</taxon>
        <taxon>Gunneridae</taxon>
        <taxon>Pentapetalae</taxon>
        <taxon>rosids</taxon>
        <taxon>malvids</taxon>
        <taxon>Malvales</taxon>
        <taxon>Malvaceae</taxon>
        <taxon>Malvoideae</taxon>
        <taxon>Hibiscus</taxon>
    </lineage>
</organism>
<dbReference type="Proteomes" id="UP000436088">
    <property type="component" value="Unassembled WGS sequence"/>
</dbReference>